<accession>A0A1I0LXF2</accession>
<keyword evidence="2" id="KW-1185">Reference proteome</keyword>
<reference evidence="2" key="1">
    <citation type="submission" date="2016-10" db="EMBL/GenBank/DDBJ databases">
        <authorList>
            <person name="Varghese N."/>
        </authorList>
    </citation>
    <scope>NUCLEOTIDE SEQUENCE [LARGE SCALE GENOMIC DNA]</scope>
    <source>
        <strain evidence="2">CGMCC 1.12284</strain>
    </source>
</reference>
<evidence type="ECO:0000313" key="1">
    <source>
        <dbReference type="EMBL" id="SEV80384.1"/>
    </source>
</evidence>
<dbReference type="Pfam" id="PF11578">
    <property type="entry name" value="DUF3237"/>
    <property type="match status" value="1"/>
</dbReference>
<proteinExistence type="inferred from homology"/>
<dbReference type="Gene3D" id="2.40.160.20">
    <property type="match status" value="1"/>
</dbReference>
<dbReference type="RefSeq" id="WP_049990235.1">
    <property type="nucleotide sequence ID" value="NZ_FOIS01000001.1"/>
</dbReference>
<dbReference type="AlphaFoldDB" id="A0A1I0LXF2"/>
<evidence type="ECO:0000313" key="2">
    <source>
        <dbReference type="Proteomes" id="UP000183275"/>
    </source>
</evidence>
<organism evidence="1 2">
    <name type="scientific">Natrinema salifodinae</name>
    <dbReference type="NCBI Taxonomy" id="1202768"/>
    <lineage>
        <taxon>Archaea</taxon>
        <taxon>Methanobacteriati</taxon>
        <taxon>Methanobacteriota</taxon>
        <taxon>Stenosarchaea group</taxon>
        <taxon>Halobacteria</taxon>
        <taxon>Halobacteriales</taxon>
        <taxon>Natrialbaceae</taxon>
        <taxon>Natrinema</taxon>
    </lineage>
</organism>
<dbReference type="OrthoDB" id="198469at2157"/>
<dbReference type="HAMAP" id="MF_00775">
    <property type="entry name" value="UPF0311"/>
    <property type="match status" value="1"/>
</dbReference>
<protein>
    <submittedName>
        <fullName evidence="1">Uncharacterized protein</fullName>
    </submittedName>
</protein>
<dbReference type="STRING" id="1202768.SAMN05216285_0104"/>
<gene>
    <name evidence="1" type="ORF">SAMN05216285_0104</name>
</gene>
<dbReference type="eggNOG" id="ENOG502N5U3">
    <property type="taxonomic scope" value="Archaea"/>
</dbReference>
<dbReference type="Proteomes" id="UP000183275">
    <property type="component" value="Unassembled WGS sequence"/>
</dbReference>
<dbReference type="PANTHER" id="PTHR37315:SF1">
    <property type="entry name" value="UPF0311 PROTEIN BLR7842"/>
    <property type="match status" value="1"/>
</dbReference>
<dbReference type="PANTHER" id="PTHR37315">
    <property type="entry name" value="UPF0311 PROTEIN BLR7842"/>
    <property type="match status" value="1"/>
</dbReference>
<dbReference type="InterPro" id="IPR020915">
    <property type="entry name" value="UPF0311"/>
</dbReference>
<dbReference type="EMBL" id="FOIS01000001">
    <property type="protein sequence ID" value="SEV80384.1"/>
    <property type="molecule type" value="Genomic_DNA"/>
</dbReference>
<name>A0A1I0LXF2_9EURY</name>
<sequence>MGPDSDNHGTNVPAPALEHVLELDVEVEEPIEIGDTGNGRRRIIPISGGTVSGRCGGTILAAGADYQVFREERATELVAKYAFETDGGSRVYVENRGIRDASPETKRRLRDGKPVDPDDVYFHSVPAFETADPDLEWLTRSIFVAAGIRQPNGVKLAVYRVG</sequence>